<evidence type="ECO:0000313" key="3">
    <source>
        <dbReference type="Proteomes" id="UP001597079"/>
    </source>
</evidence>
<dbReference type="SUPFAM" id="SSF81606">
    <property type="entry name" value="PP2C-like"/>
    <property type="match status" value="1"/>
</dbReference>
<dbReference type="SMART" id="SM00331">
    <property type="entry name" value="PP2C_SIG"/>
    <property type="match status" value="1"/>
</dbReference>
<comment type="caution">
    <text evidence="2">The sequence shown here is derived from an EMBL/GenBank/DDBJ whole genome shotgun (WGS) entry which is preliminary data.</text>
</comment>
<dbReference type="NCBIfam" id="NF033484">
    <property type="entry name" value="Stp1_PP2C_phos"/>
    <property type="match status" value="1"/>
</dbReference>
<dbReference type="SMART" id="SM00332">
    <property type="entry name" value="PP2Cc"/>
    <property type="match status" value="1"/>
</dbReference>
<dbReference type="Gene3D" id="3.60.40.10">
    <property type="entry name" value="PPM-type phosphatase domain"/>
    <property type="match status" value="1"/>
</dbReference>
<dbReference type="InterPro" id="IPR036457">
    <property type="entry name" value="PPM-type-like_dom_sf"/>
</dbReference>
<dbReference type="RefSeq" id="WP_377945178.1">
    <property type="nucleotide sequence ID" value="NZ_JBHUCX010000092.1"/>
</dbReference>
<dbReference type="InterPro" id="IPR015655">
    <property type="entry name" value="PP2C"/>
</dbReference>
<evidence type="ECO:0000313" key="2">
    <source>
        <dbReference type="EMBL" id="MFD1677270.1"/>
    </source>
</evidence>
<proteinExistence type="predicted"/>
<evidence type="ECO:0000259" key="1">
    <source>
        <dbReference type="PROSITE" id="PS51746"/>
    </source>
</evidence>
<dbReference type="EMBL" id="JBHUCX010000092">
    <property type="protein sequence ID" value="MFD1677270.1"/>
    <property type="molecule type" value="Genomic_DNA"/>
</dbReference>
<sequence>MLYAAKSHIGLVRTMNQDGFVILPELKGYQMYLVADGMGGPSAGDVASRLAVEEVRAYVLAHLQADSDVMEVLLAAIHAANETIYRQASETPAYTGMGTTVVCALADEAKVHFAHVGDSRGYLLSDGALRQVTKDHSLVAELVRRGQLTMEEAKTHPQRNIMTRAVGTEPVSQPDIDTVDWRKGDVLLLCSDGLTNYVDDEEIAGFARRASQCQREETLSELVEEMIELVLTRGGSDNVTVIVGVHNEERDVI</sequence>
<dbReference type="PROSITE" id="PS51746">
    <property type="entry name" value="PPM_2"/>
    <property type="match status" value="1"/>
</dbReference>
<keyword evidence="3" id="KW-1185">Reference proteome</keyword>
<dbReference type="CDD" id="cd00143">
    <property type="entry name" value="PP2Cc"/>
    <property type="match status" value="1"/>
</dbReference>
<reference evidence="3" key="1">
    <citation type="journal article" date="2019" name="Int. J. Syst. Evol. Microbiol.">
        <title>The Global Catalogue of Microorganisms (GCM) 10K type strain sequencing project: providing services to taxonomists for standard genome sequencing and annotation.</title>
        <authorList>
            <consortium name="The Broad Institute Genomics Platform"/>
            <consortium name="The Broad Institute Genome Sequencing Center for Infectious Disease"/>
            <person name="Wu L."/>
            <person name="Ma J."/>
        </authorList>
    </citation>
    <scope>NUCLEOTIDE SEQUENCE [LARGE SCALE GENOMIC DNA]</scope>
    <source>
        <strain evidence="3">CGMCC 1.12286</strain>
    </source>
</reference>
<dbReference type="Pfam" id="PF13672">
    <property type="entry name" value="PP2C_2"/>
    <property type="match status" value="1"/>
</dbReference>
<gene>
    <name evidence="2" type="ORF">ACFSB2_21595</name>
</gene>
<accession>A0ABW4JNY3</accession>
<dbReference type="Proteomes" id="UP001597079">
    <property type="component" value="Unassembled WGS sequence"/>
</dbReference>
<dbReference type="PANTHER" id="PTHR47992">
    <property type="entry name" value="PROTEIN PHOSPHATASE"/>
    <property type="match status" value="1"/>
</dbReference>
<protein>
    <submittedName>
        <fullName evidence="2">Stp1/IreP family PP2C-type Ser/Thr phosphatase</fullName>
    </submittedName>
</protein>
<name>A0ABW4JNY3_9BACL</name>
<feature type="domain" description="PPM-type phosphatase" evidence="1">
    <location>
        <begin position="2"/>
        <end position="246"/>
    </location>
</feature>
<organism evidence="2 3">
    <name type="scientific">Alicyclobacillus fodiniaquatilis</name>
    <dbReference type="NCBI Taxonomy" id="1661150"/>
    <lineage>
        <taxon>Bacteria</taxon>
        <taxon>Bacillati</taxon>
        <taxon>Bacillota</taxon>
        <taxon>Bacilli</taxon>
        <taxon>Bacillales</taxon>
        <taxon>Alicyclobacillaceae</taxon>
        <taxon>Alicyclobacillus</taxon>
    </lineage>
</organism>
<dbReference type="InterPro" id="IPR001932">
    <property type="entry name" value="PPM-type_phosphatase-like_dom"/>
</dbReference>